<evidence type="ECO:0000256" key="2">
    <source>
        <dbReference type="ARBA" id="ARBA00021483"/>
    </source>
</evidence>
<dbReference type="Proteomes" id="UP000094056">
    <property type="component" value="Unassembled WGS sequence"/>
</dbReference>
<dbReference type="Gene3D" id="2.40.50.180">
    <property type="entry name" value="CheA-289, Domain 4"/>
    <property type="match status" value="1"/>
</dbReference>
<sequence length="161" mass="17960">MVAVETRKETTEGKFLTFVLGKEVYGIEILKVREIIGVMAITTVPQTPDYMKGVINLRGKVIPVIDLRLKFSMPEEEHTQETCVIVVEVSRSLIGIIVDSVSEVLDIRSEEIEDTPNFGHGIDTNFIEGLGKTKGKIIILLDIEKVLSTEEMEMVEQIAAK</sequence>
<evidence type="ECO:0000259" key="5">
    <source>
        <dbReference type="PROSITE" id="PS50851"/>
    </source>
</evidence>
<evidence type="ECO:0000256" key="1">
    <source>
        <dbReference type="ARBA" id="ARBA00004496"/>
    </source>
</evidence>
<dbReference type="PATRIC" id="fig|1872076.5.peg.4312"/>
<organism evidence="6 7">
    <name type="scientific">Candidatus Scalindua rubra</name>
    <dbReference type="NCBI Taxonomy" id="1872076"/>
    <lineage>
        <taxon>Bacteria</taxon>
        <taxon>Pseudomonadati</taxon>
        <taxon>Planctomycetota</taxon>
        <taxon>Candidatus Brocadiia</taxon>
        <taxon>Candidatus Brocadiales</taxon>
        <taxon>Candidatus Scalinduaceae</taxon>
        <taxon>Candidatus Scalindua</taxon>
    </lineage>
</organism>
<evidence type="ECO:0000313" key="7">
    <source>
        <dbReference type="Proteomes" id="UP000094056"/>
    </source>
</evidence>
<dbReference type="GO" id="GO:0006935">
    <property type="term" value="P:chemotaxis"/>
    <property type="evidence" value="ECO:0007669"/>
    <property type="project" value="UniProtKB-KW"/>
</dbReference>
<keyword evidence="3" id="KW-0963">Cytoplasm</keyword>
<dbReference type="PROSITE" id="PS50851">
    <property type="entry name" value="CHEW"/>
    <property type="match status" value="1"/>
</dbReference>
<dbReference type="Pfam" id="PF01584">
    <property type="entry name" value="CheW"/>
    <property type="match status" value="1"/>
</dbReference>
<dbReference type="PANTHER" id="PTHR22617">
    <property type="entry name" value="CHEMOTAXIS SENSOR HISTIDINE KINASE-RELATED"/>
    <property type="match status" value="1"/>
</dbReference>
<dbReference type="CDD" id="cd00732">
    <property type="entry name" value="CheW"/>
    <property type="match status" value="1"/>
</dbReference>
<dbReference type="GO" id="GO:0007165">
    <property type="term" value="P:signal transduction"/>
    <property type="evidence" value="ECO:0007669"/>
    <property type="project" value="InterPro"/>
</dbReference>
<proteinExistence type="predicted"/>
<dbReference type="SMART" id="SM00260">
    <property type="entry name" value="CheW"/>
    <property type="match status" value="1"/>
</dbReference>
<comment type="subcellular location">
    <subcellularLocation>
        <location evidence="1">Cytoplasm</location>
    </subcellularLocation>
</comment>
<dbReference type="PANTHER" id="PTHR22617:SF41">
    <property type="entry name" value="CHEMOTAXIS SIGNAL TRANSDUCTION SYSTEM ADAPTOR PROTEIN CHEW"/>
    <property type="match status" value="1"/>
</dbReference>
<dbReference type="FunFam" id="2.40.50.180:FF:000002">
    <property type="entry name" value="Chemotaxis protein CheW"/>
    <property type="match status" value="1"/>
</dbReference>
<dbReference type="EMBL" id="MAYW01000131">
    <property type="protein sequence ID" value="ODS31253.1"/>
    <property type="molecule type" value="Genomic_DNA"/>
</dbReference>
<evidence type="ECO:0000256" key="3">
    <source>
        <dbReference type="ARBA" id="ARBA00022490"/>
    </source>
</evidence>
<comment type="caution">
    <text evidence="6">The sequence shown here is derived from an EMBL/GenBank/DDBJ whole genome shotgun (WGS) entry which is preliminary data.</text>
</comment>
<reference evidence="6 7" key="1">
    <citation type="submission" date="2016-07" db="EMBL/GenBank/DDBJ databases">
        <title>Draft genome of Scalindua rubra, obtained from a brine-seawater interface in the Red Sea, sheds light on salt adaptation in anammox bacteria.</title>
        <authorList>
            <person name="Speth D.R."/>
            <person name="Lagkouvardos I."/>
            <person name="Wang Y."/>
            <person name="Qian P.-Y."/>
            <person name="Dutilh B.E."/>
            <person name="Jetten M.S."/>
        </authorList>
    </citation>
    <scope>NUCLEOTIDE SEQUENCE [LARGE SCALE GENOMIC DNA]</scope>
    <source>
        <strain evidence="6">BSI-1</strain>
    </source>
</reference>
<accession>A0A1E3X6H5</accession>
<gene>
    <name evidence="6" type="primary">cheW_2</name>
    <name evidence="6" type="ORF">SCARUB_03622</name>
</gene>
<evidence type="ECO:0000256" key="4">
    <source>
        <dbReference type="ARBA" id="ARBA00022500"/>
    </source>
</evidence>
<dbReference type="GO" id="GO:0005829">
    <property type="term" value="C:cytosol"/>
    <property type="evidence" value="ECO:0007669"/>
    <property type="project" value="TreeGrafter"/>
</dbReference>
<dbReference type="InterPro" id="IPR002545">
    <property type="entry name" value="CheW-lke_dom"/>
</dbReference>
<dbReference type="AlphaFoldDB" id="A0A1E3X6H5"/>
<dbReference type="InterPro" id="IPR039315">
    <property type="entry name" value="CheW"/>
</dbReference>
<dbReference type="InterPro" id="IPR036061">
    <property type="entry name" value="CheW-like_dom_sf"/>
</dbReference>
<keyword evidence="4" id="KW-0145">Chemotaxis</keyword>
<evidence type="ECO:0000313" key="6">
    <source>
        <dbReference type="EMBL" id="ODS31253.1"/>
    </source>
</evidence>
<feature type="domain" description="CheW-like" evidence="5">
    <location>
        <begin position="12"/>
        <end position="152"/>
    </location>
</feature>
<name>A0A1E3X6H5_9BACT</name>
<protein>
    <recommendedName>
        <fullName evidence="2">Chemotaxis protein CheW</fullName>
    </recommendedName>
</protein>
<dbReference type="SUPFAM" id="SSF50341">
    <property type="entry name" value="CheW-like"/>
    <property type="match status" value="1"/>
</dbReference>
<dbReference type="Gene3D" id="2.30.30.40">
    <property type="entry name" value="SH3 Domains"/>
    <property type="match status" value="1"/>
</dbReference>